<dbReference type="Proteomes" id="UP000228496">
    <property type="component" value="Unassembled WGS sequence"/>
</dbReference>
<dbReference type="InterPro" id="IPR036113">
    <property type="entry name" value="Asp/Glu-ADT_sf_sub_c"/>
</dbReference>
<protein>
    <recommendedName>
        <fullName evidence="1">Aspartyl/glutamyl-tRNA(Asn/Gln) amidotransferase subunit C</fullName>
        <shortName evidence="1">Asp/Glu-ADT subunit C</shortName>
        <ecNumber evidence="1">6.3.5.-</ecNumber>
    </recommendedName>
</protein>
<dbReference type="GO" id="GO:0050566">
    <property type="term" value="F:asparaginyl-tRNA synthase (glutamine-hydrolyzing) activity"/>
    <property type="evidence" value="ECO:0007669"/>
    <property type="project" value="RHEA"/>
</dbReference>
<sequence>MSKITKIEVTNIANLARIDLTDKEKEKMAKELGSVLEYIDQLQEVDTSKVQADINPHHELINILREDDKLSHEPAENTDKLLKEAPETKDGFIKVKSVFNKDK</sequence>
<comment type="function">
    <text evidence="1">Allows the formation of correctly charged Asn-tRNA(Asn) or Gln-tRNA(Gln) through the transamidation of misacylated Asp-tRNA(Asn) or Glu-tRNA(Gln) in organisms which lack either or both of asparaginyl-tRNA or glutaminyl-tRNA synthetases. The reaction takes place in the presence of glutamine and ATP through an activated phospho-Asp-tRNA(Asn) or phospho-Glu-tRNA(Gln).</text>
</comment>
<dbReference type="SUPFAM" id="SSF141000">
    <property type="entry name" value="Glu-tRNAGln amidotransferase C subunit"/>
    <property type="match status" value="1"/>
</dbReference>
<name>A0A2J0Q6Q4_9BACT</name>
<evidence type="ECO:0000313" key="3">
    <source>
        <dbReference type="Proteomes" id="UP000228496"/>
    </source>
</evidence>
<dbReference type="PANTHER" id="PTHR15004">
    <property type="entry name" value="GLUTAMYL-TRNA(GLN) AMIDOTRANSFERASE SUBUNIT C, MITOCHONDRIAL"/>
    <property type="match status" value="1"/>
</dbReference>
<gene>
    <name evidence="1" type="primary">gatC</name>
    <name evidence="2" type="ORF">COV29_04030</name>
</gene>
<dbReference type="PANTHER" id="PTHR15004:SF0">
    <property type="entry name" value="GLUTAMYL-TRNA(GLN) AMIDOTRANSFERASE SUBUNIT C, MITOCHONDRIAL"/>
    <property type="match status" value="1"/>
</dbReference>
<comment type="subunit">
    <text evidence="1">Heterotrimer of A, B and C subunits.</text>
</comment>
<comment type="caution">
    <text evidence="2">The sequence shown here is derived from an EMBL/GenBank/DDBJ whole genome shotgun (WGS) entry which is preliminary data.</text>
</comment>
<dbReference type="EMBL" id="PCXQ01000006">
    <property type="protein sequence ID" value="PJE50547.1"/>
    <property type="molecule type" value="Genomic_DNA"/>
</dbReference>
<dbReference type="GO" id="GO:0016740">
    <property type="term" value="F:transferase activity"/>
    <property type="evidence" value="ECO:0007669"/>
    <property type="project" value="UniProtKB-KW"/>
</dbReference>
<comment type="catalytic activity">
    <reaction evidence="1">
        <text>L-aspartyl-tRNA(Asn) + L-glutamine + ATP + H2O = L-asparaginyl-tRNA(Asn) + L-glutamate + ADP + phosphate + 2 H(+)</text>
        <dbReference type="Rhea" id="RHEA:14513"/>
        <dbReference type="Rhea" id="RHEA-COMP:9674"/>
        <dbReference type="Rhea" id="RHEA-COMP:9677"/>
        <dbReference type="ChEBI" id="CHEBI:15377"/>
        <dbReference type="ChEBI" id="CHEBI:15378"/>
        <dbReference type="ChEBI" id="CHEBI:29985"/>
        <dbReference type="ChEBI" id="CHEBI:30616"/>
        <dbReference type="ChEBI" id="CHEBI:43474"/>
        <dbReference type="ChEBI" id="CHEBI:58359"/>
        <dbReference type="ChEBI" id="CHEBI:78515"/>
        <dbReference type="ChEBI" id="CHEBI:78516"/>
        <dbReference type="ChEBI" id="CHEBI:456216"/>
    </reaction>
</comment>
<dbReference type="GO" id="GO:0006412">
    <property type="term" value="P:translation"/>
    <property type="evidence" value="ECO:0007669"/>
    <property type="project" value="UniProtKB-UniRule"/>
</dbReference>
<evidence type="ECO:0000256" key="1">
    <source>
        <dbReference type="HAMAP-Rule" id="MF_00122"/>
    </source>
</evidence>
<dbReference type="GO" id="GO:0050567">
    <property type="term" value="F:glutaminyl-tRNA synthase (glutamine-hydrolyzing) activity"/>
    <property type="evidence" value="ECO:0007669"/>
    <property type="project" value="UniProtKB-UniRule"/>
</dbReference>
<dbReference type="NCBIfam" id="TIGR00135">
    <property type="entry name" value="gatC"/>
    <property type="match status" value="1"/>
</dbReference>
<accession>A0A2J0Q6Q4</accession>
<comment type="catalytic activity">
    <reaction evidence="1">
        <text>L-glutamyl-tRNA(Gln) + L-glutamine + ATP + H2O = L-glutaminyl-tRNA(Gln) + L-glutamate + ADP + phosphate + H(+)</text>
        <dbReference type="Rhea" id="RHEA:17521"/>
        <dbReference type="Rhea" id="RHEA-COMP:9681"/>
        <dbReference type="Rhea" id="RHEA-COMP:9684"/>
        <dbReference type="ChEBI" id="CHEBI:15377"/>
        <dbReference type="ChEBI" id="CHEBI:15378"/>
        <dbReference type="ChEBI" id="CHEBI:29985"/>
        <dbReference type="ChEBI" id="CHEBI:30616"/>
        <dbReference type="ChEBI" id="CHEBI:43474"/>
        <dbReference type="ChEBI" id="CHEBI:58359"/>
        <dbReference type="ChEBI" id="CHEBI:78520"/>
        <dbReference type="ChEBI" id="CHEBI:78521"/>
        <dbReference type="ChEBI" id="CHEBI:456216"/>
    </reaction>
</comment>
<dbReference type="InterPro" id="IPR003837">
    <property type="entry name" value="GatC"/>
</dbReference>
<keyword evidence="1" id="KW-0067">ATP-binding</keyword>
<keyword evidence="1" id="KW-0436">Ligase</keyword>
<dbReference type="Gene3D" id="1.10.20.60">
    <property type="entry name" value="Glu-tRNAGln amidotransferase C subunit, N-terminal domain"/>
    <property type="match status" value="1"/>
</dbReference>
<proteinExistence type="inferred from homology"/>
<dbReference type="HAMAP" id="MF_00122">
    <property type="entry name" value="GatC"/>
    <property type="match status" value="1"/>
</dbReference>
<comment type="similarity">
    <text evidence="1">Belongs to the GatC family.</text>
</comment>
<dbReference type="EC" id="6.3.5.-" evidence="1"/>
<keyword evidence="1" id="KW-0547">Nucleotide-binding</keyword>
<organism evidence="2 3">
    <name type="scientific">Candidatus Yanofskybacteria bacterium CG10_big_fil_rev_8_21_14_0_10_36_16</name>
    <dbReference type="NCBI Taxonomy" id="1975096"/>
    <lineage>
        <taxon>Bacteria</taxon>
        <taxon>Candidatus Yanofskyibacteriota</taxon>
    </lineage>
</organism>
<dbReference type="AlphaFoldDB" id="A0A2J0Q6Q4"/>
<dbReference type="Pfam" id="PF02686">
    <property type="entry name" value="GatC"/>
    <property type="match status" value="1"/>
</dbReference>
<keyword evidence="1" id="KW-0648">Protein biosynthesis</keyword>
<reference evidence="2 3" key="1">
    <citation type="submission" date="2017-09" db="EMBL/GenBank/DDBJ databases">
        <title>Depth-based differentiation of microbial function through sediment-hosted aquifers and enrichment of novel symbionts in the deep terrestrial subsurface.</title>
        <authorList>
            <person name="Probst A.J."/>
            <person name="Ladd B."/>
            <person name="Jarett J.K."/>
            <person name="Geller-Mcgrath D.E."/>
            <person name="Sieber C.M."/>
            <person name="Emerson J.B."/>
            <person name="Anantharaman K."/>
            <person name="Thomas B.C."/>
            <person name="Malmstrom R."/>
            <person name="Stieglmeier M."/>
            <person name="Klingl A."/>
            <person name="Woyke T."/>
            <person name="Ryan C.M."/>
            <person name="Banfield J.F."/>
        </authorList>
    </citation>
    <scope>NUCLEOTIDE SEQUENCE [LARGE SCALE GENOMIC DNA]</scope>
    <source>
        <strain evidence="2">CG10_big_fil_rev_8_21_14_0_10_36_16</strain>
    </source>
</reference>
<dbReference type="GO" id="GO:0006450">
    <property type="term" value="P:regulation of translational fidelity"/>
    <property type="evidence" value="ECO:0007669"/>
    <property type="project" value="InterPro"/>
</dbReference>
<dbReference type="GO" id="GO:0070681">
    <property type="term" value="P:glutaminyl-tRNAGln biosynthesis via transamidation"/>
    <property type="evidence" value="ECO:0007669"/>
    <property type="project" value="TreeGrafter"/>
</dbReference>
<evidence type="ECO:0000313" key="2">
    <source>
        <dbReference type="EMBL" id="PJE50547.1"/>
    </source>
</evidence>
<dbReference type="GO" id="GO:0005524">
    <property type="term" value="F:ATP binding"/>
    <property type="evidence" value="ECO:0007669"/>
    <property type="project" value="UniProtKB-KW"/>
</dbReference>
<keyword evidence="2" id="KW-0808">Transferase</keyword>